<evidence type="ECO:0000313" key="2">
    <source>
        <dbReference type="Proteomes" id="UP000886883"/>
    </source>
</evidence>
<accession>A0A9D2SEI3</accession>
<evidence type="ECO:0000313" key="1">
    <source>
        <dbReference type="EMBL" id="HJB91702.1"/>
    </source>
</evidence>
<dbReference type="EMBL" id="DWXE01000039">
    <property type="protein sequence ID" value="HJB91702.1"/>
    <property type="molecule type" value="Genomic_DNA"/>
</dbReference>
<reference evidence="1" key="2">
    <citation type="submission" date="2021-04" db="EMBL/GenBank/DDBJ databases">
        <authorList>
            <person name="Gilroy R."/>
        </authorList>
    </citation>
    <scope>NUCLEOTIDE SEQUENCE</scope>
    <source>
        <strain evidence="1">USAMLcec3-2134</strain>
    </source>
</reference>
<organism evidence="1 2">
    <name type="scientific">Candidatus Eisenbergiella merdigallinarum</name>
    <dbReference type="NCBI Taxonomy" id="2838552"/>
    <lineage>
        <taxon>Bacteria</taxon>
        <taxon>Bacillati</taxon>
        <taxon>Bacillota</taxon>
        <taxon>Clostridia</taxon>
        <taxon>Lachnospirales</taxon>
        <taxon>Lachnospiraceae</taxon>
        <taxon>Eisenbergiella</taxon>
    </lineage>
</organism>
<proteinExistence type="predicted"/>
<name>A0A9D2SEI3_9FIRM</name>
<comment type="caution">
    <text evidence="1">The sequence shown here is derived from an EMBL/GenBank/DDBJ whole genome shotgun (WGS) entry which is preliminary data.</text>
</comment>
<protein>
    <submittedName>
        <fullName evidence="1">Aspartate dehydrogenase</fullName>
    </submittedName>
</protein>
<dbReference type="Proteomes" id="UP000886883">
    <property type="component" value="Unassembled WGS sequence"/>
</dbReference>
<gene>
    <name evidence="1" type="ORF">H9763_09615</name>
</gene>
<reference evidence="1" key="1">
    <citation type="journal article" date="2021" name="PeerJ">
        <title>Extensive microbial diversity within the chicken gut microbiome revealed by metagenomics and culture.</title>
        <authorList>
            <person name="Gilroy R."/>
            <person name="Ravi A."/>
            <person name="Getino M."/>
            <person name="Pursley I."/>
            <person name="Horton D.L."/>
            <person name="Alikhan N.F."/>
            <person name="Baker D."/>
            <person name="Gharbi K."/>
            <person name="Hall N."/>
            <person name="Watson M."/>
            <person name="Adriaenssens E.M."/>
            <person name="Foster-Nyarko E."/>
            <person name="Jarju S."/>
            <person name="Secka A."/>
            <person name="Antonio M."/>
            <person name="Oren A."/>
            <person name="Chaudhuri R.R."/>
            <person name="La Ragione R."/>
            <person name="Hildebrand F."/>
            <person name="Pallen M.J."/>
        </authorList>
    </citation>
    <scope>NUCLEOTIDE SEQUENCE</scope>
    <source>
        <strain evidence="1">USAMLcec3-2134</strain>
    </source>
</reference>
<dbReference type="AlphaFoldDB" id="A0A9D2SEI3"/>
<sequence length="73" mass="8563">MFGKRKGNGVKTFDREKEIPAIRSSICTGEQVAGFKDRSTGRFREVMCLRTDRDREEFLKTYGISADEIRREW</sequence>